<evidence type="ECO:0000313" key="2">
    <source>
        <dbReference type="EMBL" id="OHA34028.1"/>
    </source>
</evidence>
<comment type="caution">
    <text evidence="2">The sequence shown here is derived from an EMBL/GenBank/DDBJ whole genome shotgun (WGS) entry which is preliminary data.</text>
</comment>
<protein>
    <submittedName>
        <fullName evidence="2">Uncharacterized protein</fullName>
    </submittedName>
</protein>
<evidence type="ECO:0000313" key="3">
    <source>
        <dbReference type="Proteomes" id="UP000177797"/>
    </source>
</evidence>
<dbReference type="PANTHER" id="PTHR13420">
    <property type="entry name" value="UPF0235 PROTEIN C15ORF40"/>
    <property type="match status" value="1"/>
</dbReference>
<dbReference type="SMART" id="SM01152">
    <property type="entry name" value="DUF167"/>
    <property type="match status" value="1"/>
</dbReference>
<accession>A0A1G2ND36</accession>
<dbReference type="Pfam" id="PF02594">
    <property type="entry name" value="DUF167"/>
    <property type="match status" value="1"/>
</dbReference>
<dbReference type="SUPFAM" id="SSF69786">
    <property type="entry name" value="YggU-like"/>
    <property type="match status" value="1"/>
</dbReference>
<dbReference type="Gene3D" id="3.30.1200.10">
    <property type="entry name" value="YggU-like"/>
    <property type="match status" value="1"/>
</dbReference>
<dbReference type="GO" id="GO:0005737">
    <property type="term" value="C:cytoplasm"/>
    <property type="evidence" value="ECO:0007669"/>
    <property type="project" value="TreeGrafter"/>
</dbReference>
<proteinExistence type="inferred from homology"/>
<evidence type="ECO:0000256" key="1">
    <source>
        <dbReference type="ARBA" id="ARBA00010364"/>
    </source>
</evidence>
<dbReference type="EMBL" id="MHSA01000019">
    <property type="protein sequence ID" value="OHA34028.1"/>
    <property type="molecule type" value="Genomic_DNA"/>
</dbReference>
<dbReference type="NCBIfam" id="TIGR00251">
    <property type="entry name" value="DUF167 family protein"/>
    <property type="match status" value="1"/>
</dbReference>
<dbReference type="PANTHER" id="PTHR13420:SF7">
    <property type="entry name" value="UPF0235 PROTEIN C15ORF40"/>
    <property type="match status" value="1"/>
</dbReference>
<dbReference type="Proteomes" id="UP000177797">
    <property type="component" value="Unassembled WGS sequence"/>
</dbReference>
<reference evidence="2 3" key="1">
    <citation type="journal article" date="2016" name="Nat. Commun.">
        <title>Thousands of microbial genomes shed light on interconnected biogeochemical processes in an aquifer system.</title>
        <authorList>
            <person name="Anantharaman K."/>
            <person name="Brown C.T."/>
            <person name="Hug L.A."/>
            <person name="Sharon I."/>
            <person name="Castelle C.J."/>
            <person name="Probst A.J."/>
            <person name="Thomas B.C."/>
            <person name="Singh A."/>
            <person name="Wilkins M.J."/>
            <person name="Karaoz U."/>
            <person name="Brodie E.L."/>
            <person name="Williams K.H."/>
            <person name="Hubbard S.S."/>
            <person name="Banfield J.F."/>
        </authorList>
    </citation>
    <scope>NUCLEOTIDE SEQUENCE [LARGE SCALE GENOMIC DNA]</scope>
</reference>
<name>A0A1G2ND36_9BACT</name>
<organism evidence="2 3">
    <name type="scientific">Candidatus Taylorbacteria bacterium RIFCSPLOWO2_01_FULL_48_100</name>
    <dbReference type="NCBI Taxonomy" id="1802322"/>
    <lineage>
        <taxon>Bacteria</taxon>
        <taxon>Candidatus Tayloriibacteriota</taxon>
    </lineage>
</organism>
<gene>
    <name evidence="2" type="ORF">A2938_03055</name>
</gene>
<sequence>MRITVKAKPSAREESVVKADDGTFVVSVKEPPRNGKANEAISRALAKHFCIASQQVVLASGFSSRQKIFEIAL</sequence>
<dbReference type="AlphaFoldDB" id="A0A1G2ND36"/>
<comment type="similarity">
    <text evidence="1">Belongs to the UPF0235 family.</text>
</comment>
<dbReference type="InterPro" id="IPR003746">
    <property type="entry name" value="DUF167"/>
</dbReference>
<dbReference type="InterPro" id="IPR036591">
    <property type="entry name" value="YggU-like_sf"/>
</dbReference>